<protein>
    <submittedName>
        <fullName evidence="2">Uncharacterized protein</fullName>
    </submittedName>
</protein>
<feature type="region of interest" description="Disordered" evidence="1">
    <location>
        <begin position="17"/>
        <end position="47"/>
    </location>
</feature>
<proteinExistence type="predicted"/>
<accession>A0A6L4WWA7</accession>
<evidence type="ECO:0000313" key="2">
    <source>
        <dbReference type="EMBL" id="KAB7890324.1"/>
    </source>
</evidence>
<sequence length="86" mass="9766">MARAKFENLKNIENKETFTHKDLQQKKAGRPSGSSVKKEQSNASLTIALTPSQKEELEKYAKKEYRSVGSVIKMLLIKNEIISINE</sequence>
<evidence type="ECO:0000313" key="5">
    <source>
        <dbReference type="Proteomes" id="UP000472839"/>
    </source>
</evidence>
<evidence type="ECO:0000313" key="3">
    <source>
        <dbReference type="EMBL" id="KAB7890554.1"/>
    </source>
</evidence>
<dbReference type="AlphaFoldDB" id="A0A6L4WWA7"/>
<evidence type="ECO:0000313" key="4">
    <source>
        <dbReference type="Proteomes" id="UP000461010"/>
    </source>
</evidence>
<dbReference type="RefSeq" id="WP_152190188.1">
    <property type="nucleotide sequence ID" value="NZ_WFKI01000083.1"/>
</dbReference>
<organism evidence="2 5">
    <name type="scientific">Poseidonibacter ostreae</name>
    <dbReference type="NCBI Taxonomy" id="2654171"/>
    <lineage>
        <taxon>Bacteria</taxon>
        <taxon>Pseudomonadati</taxon>
        <taxon>Campylobacterota</taxon>
        <taxon>Epsilonproteobacteria</taxon>
        <taxon>Campylobacterales</taxon>
        <taxon>Arcobacteraceae</taxon>
        <taxon>Poseidonibacter</taxon>
    </lineage>
</organism>
<reference evidence="4 5" key="1">
    <citation type="submission" date="2019-10" db="EMBL/GenBank/DDBJ databases">
        <title>Poseidonibacter ostreae sp. nov., isolated from the gut of the Ostrea denselamellosa.</title>
        <authorList>
            <person name="Choi A."/>
        </authorList>
    </citation>
    <scope>NUCLEOTIDE SEQUENCE [LARGE SCALE GENOMIC DNA]</scope>
    <source>
        <strain evidence="2 5">SJOD-M-33</strain>
        <strain evidence="3 4">SJOD-M-5</strain>
    </source>
</reference>
<keyword evidence="4" id="KW-1185">Reference proteome</keyword>
<name>A0A6L4WWA7_9BACT</name>
<dbReference type="Proteomes" id="UP000461010">
    <property type="component" value="Unassembled WGS sequence"/>
</dbReference>
<comment type="caution">
    <text evidence="2">The sequence shown here is derived from an EMBL/GenBank/DDBJ whole genome shotgun (WGS) entry which is preliminary data.</text>
</comment>
<dbReference type="EMBL" id="WFKK01000006">
    <property type="protein sequence ID" value="KAB7890324.1"/>
    <property type="molecule type" value="Genomic_DNA"/>
</dbReference>
<evidence type="ECO:0000256" key="1">
    <source>
        <dbReference type="SAM" id="MobiDB-lite"/>
    </source>
</evidence>
<dbReference type="Proteomes" id="UP000472839">
    <property type="component" value="Unassembled WGS sequence"/>
</dbReference>
<gene>
    <name evidence="3" type="ORF">GBG18_08485</name>
    <name evidence="2" type="ORF">GBG19_03610</name>
</gene>
<dbReference type="EMBL" id="WFKJ01000023">
    <property type="protein sequence ID" value="KAB7890554.1"/>
    <property type="molecule type" value="Genomic_DNA"/>
</dbReference>